<organism evidence="2 3">
    <name type="scientific">Podospora australis</name>
    <dbReference type="NCBI Taxonomy" id="1536484"/>
    <lineage>
        <taxon>Eukaryota</taxon>
        <taxon>Fungi</taxon>
        <taxon>Dikarya</taxon>
        <taxon>Ascomycota</taxon>
        <taxon>Pezizomycotina</taxon>
        <taxon>Sordariomycetes</taxon>
        <taxon>Sordariomycetidae</taxon>
        <taxon>Sordariales</taxon>
        <taxon>Podosporaceae</taxon>
        <taxon>Podospora</taxon>
    </lineage>
</organism>
<reference evidence="2" key="1">
    <citation type="journal article" date="2023" name="Mol. Phylogenet. Evol.">
        <title>Genome-scale phylogeny and comparative genomics of the fungal order Sordariales.</title>
        <authorList>
            <person name="Hensen N."/>
            <person name="Bonometti L."/>
            <person name="Westerberg I."/>
            <person name="Brannstrom I.O."/>
            <person name="Guillou S."/>
            <person name="Cros-Aarteil S."/>
            <person name="Calhoun S."/>
            <person name="Haridas S."/>
            <person name="Kuo A."/>
            <person name="Mondo S."/>
            <person name="Pangilinan J."/>
            <person name="Riley R."/>
            <person name="LaButti K."/>
            <person name="Andreopoulos B."/>
            <person name="Lipzen A."/>
            <person name="Chen C."/>
            <person name="Yan M."/>
            <person name="Daum C."/>
            <person name="Ng V."/>
            <person name="Clum A."/>
            <person name="Steindorff A."/>
            <person name="Ohm R.A."/>
            <person name="Martin F."/>
            <person name="Silar P."/>
            <person name="Natvig D.O."/>
            <person name="Lalanne C."/>
            <person name="Gautier V."/>
            <person name="Ament-Velasquez S.L."/>
            <person name="Kruys A."/>
            <person name="Hutchinson M.I."/>
            <person name="Powell A.J."/>
            <person name="Barry K."/>
            <person name="Miller A.N."/>
            <person name="Grigoriev I.V."/>
            <person name="Debuchy R."/>
            <person name="Gladieux P."/>
            <person name="Hiltunen Thoren M."/>
            <person name="Johannesson H."/>
        </authorList>
    </citation>
    <scope>NUCLEOTIDE SEQUENCE</scope>
    <source>
        <strain evidence="2">PSN309</strain>
    </source>
</reference>
<dbReference type="Proteomes" id="UP001302126">
    <property type="component" value="Unassembled WGS sequence"/>
</dbReference>
<dbReference type="Pfam" id="PF25534">
    <property type="entry name" value="DUF7918"/>
    <property type="match status" value="1"/>
</dbReference>
<evidence type="ECO:0000313" key="2">
    <source>
        <dbReference type="EMBL" id="KAK4182855.1"/>
    </source>
</evidence>
<name>A0AAN6WK43_9PEZI</name>
<dbReference type="AlphaFoldDB" id="A0AAN6WK43"/>
<feature type="non-terminal residue" evidence="2">
    <location>
        <position position="152"/>
    </location>
</feature>
<dbReference type="PANTHER" id="PTHR36223:SF1">
    <property type="entry name" value="TRANSCRIPTION ELONGATION FACTOR EAF N-TERMINAL DOMAIN-CONTAINING PROTEIN"/>
    <property type="match status" value="1"/>
</dbReference>
<proteinExistence type="predicted"/>
<dbReference type="PANTHER" id="PTHR36223">
    <property type="entry name" value="BETA-LACTAMASE-TYPE TRANSPEPTIDASE FOLD DOMAIN CONTAINING PROTEIN"/>
    <property type="match status" value="1"/>
</dbReference>
<comment type="caution">
    <text evidence="2">The sequence shown here is derived from an EMBL/GenBank/DDBJ whole genome shotgun (WGS) entry which is preliminary data.</text>
</comment>
<protein>
    <recommendedName>
        <fullName evidence="1">DUF7918 domain-containing protein</fullName>
    </recommendedName>
</protein>
<reference evidence="2" key="2">
    <citation type="submission" date="2023-05" db="EMBL/GenBank/DDBJ databases">
        <authorList>
            <consortium name="Lawrence Berkeley National Laboratory"/>
            <person name="Steindorff A."/>
            <person name="Hensen N."/>
            <person name="Bonometti L."/>
            <person name="Westerberg I."/>
            <person name="Brannstrom I.O."/>
            <person name="Guillou S."/>
            <person name="Cros-Aarteil S."/>
            <person name="Calhoun S."/>
            <person name="Haridas S."/>
            <person name="Kuo A."/>
            <person name="Mondo S."/>
            <person name="Pangilinan J."/>
            <person name="Riley R."/>
            <person name="Labutti K."/>
            <person name="Andreopoulos B."/>
            <person name="Lipzen A."/>
            <person name="Chen C."/>
            <person name="Yanf M."/>
            <person name="Daum C."/>
            <person name="Ng V."/>
            <person name="Clum A."/>
            <person name="Ohm R."/>
            <person name="Martin F."/>
            <person name="Silar P."/>
            <person name="Natvig D."/>
            <person name="Lalanne C."/>
            <person name="Gautier V."/>
            <person name="Ament-Velasquez S.L."/>
            <person name="Kruys A."/>
            <person name="Hutchinson M.I."/>
            <person name="Powell A.J."/>
            <person name="Barry K."/>
            <person name="Miller A.N."/>
            <person name="Grigoriev I.V."/>
            <person name="Debuchy R."/>
            <person name="Gladieux P."/>
            <person name="Thoren M.H."/>
            <person name="Johannesson H."/>
        </authorList>
    </citation>
    <scope>NUCLEOTIDE SEQUENCE</scope>
    <source>
        <strain evidence="2">PSN309</strain>
    </source>
</reference>
<accession>A0AAN6WK43</accession>
<sequence length="152" mass="17120">MRKLTVVESLSKHLGKLVFKFYRLSNQGEAIRVPQDVTDSRGFYQDIGGVSERALKGTAADCAVKFQFKRDEVSGPVQAADAAIFQDPHTKPFAVIEFRYRSPARLIAEGVMPPPVAQEAIPRPITEESVMNMTKKQLRKELLEMIRDKSQQ</sequence>
<evidence type="ECO:0000259" key="1">
    <source>
        <dbReference type="Pfam" id="PF25534"/>
    </source>
</evidence>
<gene>
    <name evidence="2" type="ORF">QBC35DRAFT_456861</name>
</gene>
<evidence type="ECO:0000313" key="3">
    <source>
        <dbReference type="Proteomes" id="UP001302126"/>
    </source>
</evidence>
<dbReference type="EMBL" id="MU864603">
    <property type="protein sequence ID" value="KAK4182855.1"/>
    <property type="molecule type" value="Genomic_DNA"/>
</dbReference>
<dbReference type="InterPro" id="IPR057678">
    <property type="entry name" value="DUF7918"/>
</dbReference>
<keyword evidence="3" id="KW-1185">Reference proteome</keyword>
<feature type="domain" description="DUF7918" evidence="1">
    <location>
        <begin position="12"/>
        <end position="113"/>
    </location>
</feature>